<feature type="compositionally biased region" description="Low complexity" evidence="1">
    <location>
        <begin position="70"/>
        <end position="82"/>
    </location>
</feature>
<reference evidence="2" key="1">
    <citation type="journal article" date="2019" name="Environ. Microbiol.">
        <title>Fungal ecological strategies reflected in gene transcription - a case study of two litter decomposers.</title>
        <authorList>
            <person name="Barbi F."/>
            <person name="Kohler A."/>
            <person name="Barry K."/>
            <person name="Baskaran P."/>
            <person name="Daum C."/>
            <person name="Fauchery L."/>
            <person name="Ihrmark K."/>
            <person name="Kuo A."/>
            <person name="LaButti K."/>
            <person name="Lipzen A."/>
            <person name="Morin E."/>
            <person name="Grigoriev I.V."/>
            <person name="Henrissat B."/>
            <person name="Lindahl B."/>
            <person name="Martin F."/>
        </authorList>
    </citation>
    <scope>NUCLEOTIDE SEQUENCE</scope>
    <source>
        <strain evidence="2">JB14</strain>
    </source>
</reference>
<gene>
    <name evidence="2" type="ORF">BT96DRAFT_945517</name>
</gene>
<sequence length="232" mass="25191">MTIQFAKSLLYGTSAKPGWYRVPQNPQHLQQGSSGSVSALRHHSFLKCGLNKESSKYAKTNGPKPRARRSAPAESSSSGRVKSLSKGRAKACKAASPYPVMEASSSGGEVKVMVPSLGTDALDNSMVVNNGFNAYHLLPTHNQFSALPQGPFSNVINTPIKWQVEDELKAESRKKLSPTTTTAVTTNTAARTIPWAKRILMHKKGKMVAKEPTIAPQTTWYLLDCESDGSKF</sequence>
<keyword evidence="3" id="KW-1185">Reference proteome</keyword>
<protein>
    <submittedName>
        <fullName evidence="2">Uncharacterized protein</fullName>
    </submittedName>
</protein>
<feature type="region of interest" description="Disordered" evidence="1">
    <location>
        <begin position="55"/>
        <end position="90"/>
    </location>
</feature>
<evidence type="ECO:0000313" key="3">
    <source>
        <dbReference type="Proteomes" id="UP000799118"/>
    </source>
</evidence>
<evidence type="ECO:0000313" key="2">
    <source>
        <dbReference type="EMBL" id="KAE9391265.1"/>
    </source>
</evidence>
<dbReference type="EMBL" id="ML769631">
    <property type="protein sequence ID" value="KAE9391265.1"/>
    <property type="molecule type" value="Genomic_DNA"/>
</dbReference>
<proteinExistence type="predicted"/>
<name>A0A6A4H1P7_9AGAR</name>
<dbReference type="Proteomes" id="UP000799118">
    <property type="component" value="Unassembled WGS sequence"/>
</dbReference>
<accession>A0A6A4H1P7</accession>
<dbReference type="AlphaFoldDB" id="A0A6A4H1P7"/>
<evidence type="ECO:0000256" key="1">
    <source>
        <dbReference type="SAM" id="MobiDB-lite"/>
    </source>
</evidence>
<organism evidence="2 3">
    <name type="scientific">Gymnopus androsaceus JB14</name>
    <dbReference type="NCBI Taxonomy" id="1447944"/>
    <lineage>
        <taxon>Eukaryota</taxon>
        <taxon>Fungi</taxon>
        <taxon>Dikarya</taxon>
        <taxon>Basidiomycota</taxon>
        <taxon>Agaricomycotina</taxon>
        <taxon>Agaricomycetes</taxon>
        <taxon>Agaricomycetidae</taxon>
        <taxon>Agaricales</taxon>
        <taxon>Marasmiineae</taxon>
        <taxon>Omphalotaceae</taxon>
        <taxon>Gymnopus</taxon>
    </lineage>
</organism>